<evidence type="ECO:0000313" key="1">
    <source>
        <dbReference type="EMBL" id="KAI0048007.1"/>
    </source>
</evidence>
<reference evidence="1" key="1">
    <citation type="submission" date="2021-02" db="EMBL/GenBank/DDBJ databases">
        <authorList>
            <consortium name="DOE Joint Genome Institute"/>
            <person name="Ahrendt S."/>
            <person name="Looney B.P."/>
            <person name="Miyauchi S."/>
            <person name="Morin E."/>
            <person name="Drula E."/>
            <person name="Courty P.E."/>
            <person name="Chicoki N."/>
            <person name="Fauchery L."/>
            <person name="Kohler A."/>
            <person name="Kuo A."/>
            <person name="Labutti K."/>
            <person name="Pangilinan J."/>
            <person name="Lipzen A."/>
            <person name="Riley R."/>
            <person name="Andreopoulos W."/>
            <person name="He G."/>
            <person name="Johnson J."/>
            <person name="Barry K.W."/>
            <person name="Grigoriev I.V."/>
            <person name="Nagy L."/>
            <person name="Hibbett D."/>
            <person name="Henrissat B."/>
            <person name="Matheny P.B."/>
            <person name="Labbe J."/>
            <person name="Martin F."/>
        </authorList>
    </citation>
    <scope>NUCLEOTIDE SEQUENCE</scope>
    <source>
        <strain evidence="1">FP105234-sp</strain>
    </source>
</reference>
<accession>A0ACB8RW29</accession>
<protein>
    <submittedName>
        <fullName evidence="1">Uncharacterized protein</fullName>
    </submittedName>
</protein>
<proteinExistence type="predicted"/>
<organism evidence="1 2">
    <name type="scientific">Auriscalpium vulgare</name>
    <dbReference type="NCBI Taxonomy" id="40419"/>
    <lineage>
        <taxon>Eukaryota</taxon>
        <taxon>Fungi</taxon>
        <taxon>Dikarya</taxon>
        <taxon>Basidiomycota</taxon>
        <taxon>Agaricomycotina</taxon>
        <taxon>Agaricomycetes</taxon>
        <taxon>Russulales</taxon>
        <taxon>Auriscalpiaceae</taxon>
        <taxon>Auriscalpium</taxon>
    </lineage>
</organism>
<keyword evidence="2" id="KW-1185">Reference proteome</keyword>
<dbReference type="EMBL" id="MU275894">
    <property type="protein sequence ID" value="KAI0048007.1"/>
    <property type="molecule type" value="Genomic_DNA"/>
</dbReference>
<evidence type="ECO:0000313" key="2">
    <source>
        <dbReference type="Proteomes" id="UP000814033"/>
    </source>
</evidence>
<comment type="caution">
    <text evidence="1">The sequence shown here is derived from an EMBL/GenBank/DDBJ whole genome shotgun (WGS) entry which is preliminary data.</text>
</comment>
<reference evidence="1" key="2">
    <citation type="journal article" date="2022" name="New Phytol.">
        <title>Evolutionary transition to the ectomycorrhizal habit in the genomes of a hyperdiverse lineage of mushroom-forming fungi.</title>
        <authorList>
            <person name="Looney B."/>
            <person name="Miyauchi S."/>
            <person name="Morin E."/>
            <person name="Drula E."/>
            <person name="Courty P.E."/>
            <person name="Kohler A."/>
            <person name="Kuo A."/>
            <person name="LaButti K."/>
            <person name="Pangilinan J."/>
            <person name="Lipzen A."/>
            <person name="Riley R."/>
            <person name="Andreopoulos W."/>
            <person name="He G."/>
            <person name="Johnson J."/>
            <person name="Nolan M."/>
            <person name="Tritt A."/>
            <person name="Barry K.W."/>
            <person name="Grigoriev I.V."/>
            <person name="Nagy L.G."/>
            <person name="Hibbett D."/>
            <person name="Henrissat B."/>
            <person name="Matheny P.B."/>
            <person name="Labbe J."/>
            <person name="Martin F.M."/>
        </authorList>
    </citation>
    <scope>NUCLEOTIDE SEQUENCE</scope>
    <source>
        <strain evidence="1">FP105234-sp</strain>
    </source>
</reference>
<gene>
    <name evidence="1" type="ORF">FA95DRAFT_1558540</name>
</gene>
<name>A0ACB8RW29_9AGAM</name>
<sequence length="113" mass="12495">MEQARQQTNGGGDVKRECEPSPTTLKDSCVRRIARVPKVLQSAGKRLRIAAKEVLVKARHPISIRRSPKAKRAREAGAIPAKVKSSLNRILDALTSCVRWRQPEDSDVGLDKS</sequence>
<dbReference type="Proteomes" id="UP000814033">
    <property type="component" value="Unassembled WGS sequence"/>
</dbReference>